<feature type="transmembrane region" description="Helical" evidence="6">
    <location>
        <begin position="41"/>
        <end position="61"/>
    </location>
</feature>
<name>A0ABN2ZYD0_9ACTN</name>
<dbReference type="EMBL" id="BAAANT010000028">
    <property type="protein sequence ID" value="GAA2150102.1"/>
    <property type="molecule type" value="Genomic_DNA"/>
</dbReference>
<feature type="compositionally biased region" description="Low complexity" evidence="5">
    <location>
        <begin position="384"/>
        <end position="403"/>
    </location>
</feature>
<keyword evidence="6" id="KW-1133">Transmembrane helix</keyword>
<evidence type="ECO:0000256" key="3">
    <source>
        <dbReference type="ARBA" id="ARBA00023115"/>
    </source>
</evidence>
<dbReference type="Gene3D" id="1.20.1250.20">
    <property type="entry name" value="MFS general substrate transporter like domains"/>
    <property type="match status" value="1"/>
</dbReference>
<dbReference type="InterPro" id="IPR036259">
    <property type="entry name" value="MFS_trans_sf"/>
</dbReference>
<feature type="transmembrane region" description="Helical" evidence="6">
    <location>
        <begin position="170"/>
        <end position="192"/>
    </location>
</feature>
<proteinExistence type="inferred from homology"/>
<dbReference type="Pfam" id="PF01564">
    <property type="entry name" value="Spermine_synth"/>
    <property type="match status" value="1"/>
</dbReference>
<dbReference type="InterPro" id="IPR030374">
    <property type="entry name" value="PABS"/>
</dbReference>
<evidence type="ECO:0000259" key="7">
    <source>
        <dbReference type="PROSITE" id="PS51006"/>
    </source>
</evidence>
<accession>A0ABN2ZYD0</accession>
<keyword evidence="6" id="KW-0812">Transmembrane</keyword>
<feature type="transmembrane region" description="Helical" evidence="6">
    <location>
        <begin position="73"/>
        <end position="97"/>
    </location>
</feature>
<keyword evidence="3 4" id="KW-0620">Polyamine biosynthesis</keyword>
<feature type="transmembrane region" description="Helical" evidence="6">
    <location>
        <begin position="141"/>
        <end position="164"/>
    </location>
</feature>
<reference evidence="8 9" key="1">
    <citation type="journal article" date="2019" name="Int. J. Syst. Evol. Microbiol.">
        <title>The Global Catalogue of Microorganisms (GCM) 10K type strain sequencing project: providing services to taxonomists for standard genome sequencing and annotation.</title>
        <authorList>
            <consortium name="The Broad Institute Genomics Platform"/>
            <consortium name="The Broad Institute Genome Sequencing Center for Infectious Disease"/>
            <person name="Wu L."/>
            <person name="Ma J."/>
        </authorList>
    </citation>
    <scope>NUCLEOTIDE SEQUENCE [LARGE SCALE GENOMIC DNA]</scope>
    <source>
        <strain evidence="8 9">JCM 14560</strain>
    </source>
</reference>
<dbReference type="Gene3D" id="3.40.50.150">
    <property type="entry name" value="Vaccinia Virus protein VP39"/>
    <property type="match status" value="1"/>
</dbReference>
<evidence type="ECO:0000313" key="9">
    <source>
        <dbReference type="Proteomes" id="UP001422759"/>
    </source>
</evidence>
<dbReference type="PANTHER" id="PTHR43317">
    <property type="entry name" value="THERMOSPERMINE SYNTHASE ACAULIS5"/>
    <property type="match status" value="1"/>
</dbReference>
<feature type="domain" description="PABS" evidence="7">
    <location>
        <begin position="222"/>
        <end position="506"/>
    </location>
</feature>
<dbReference type="SUPFAM" id="SSF53335">
    <property type="entry name" value="S-adenosyl-L-methionine-dependent methyltransferases"/>
    <property type="match status" value="1"/>
</dbReference>
<comment type="similarity">
    <text evidence="1">Belongs to the spermidine/spermine synthase family.</text>
</comment>
<feature type="region of interest" description="Disordered" evidence="5">
    <location>
        <begin position="379"/>
        <end position="433"/>
    </location>
</feature>
<dbReference type="Proteomes" id="UP001422759">
    <property type="component" value="Unassembled WGS sequence"/>
</dbReference>
<organism evidence="8 9">
    <name type="scientific">Kitasatospora kazusensis</name>
    <dbReference type="NCBI Taxonomy" id="407974"/>
    <lineage>
        <taxon>Bacteria</taxon>
        <taxon>Bacillati</taxon>
        <taxon>Actinomycetota</taxon>
        <taxon>Actinomycetes</taxon>
        <taxon>Kitasatosporales</taxon>
        <taxon>Streptomycetaceae</taxon>
        <taxon>Kitasatospora</taxon>
    </lineage>
</organism>
<keyword evidence="9" id="KW-1185">Reference proteome</keyword>
<dbReference type="InterPro" id="IPR029063">
    <property type="entry name" value="SAM-dependent_MTases_sf"/>
</dbReference>
<evidence type="ECO:0000256" key="2">
    <source>
        <dbReference type="ARBA" id="ARBA00022679"/>
    </source>
</evidence>
<feature type="active site" description="Proton acceptor" evidence="4">
    <location>
        <position position="423"/>
    </location>
</feature>
<feature type="transmembrane region" description="Helical" evidence="6">
    <location>
        <begin position="204"/>
        <end position="225"/>
    </location>
</feature>
<sequence length="551" mass="57351">MYPRAARPLVLLAAFVCAACGLVYELELVALGGYLLGDSMTQTSVVLSVMVFAMGVGSLLAKRLTRRPATSFALVECALALVGGVSVLALYSCWAWLDRYRATTAGLVGLTFAIGTLIGAEIPLLMTLIQRIRREDAGRAAADLFAADYVGALIGGLAFPFLLLPAFGQATGSLLTGAVNAVAGAAVVLWLFRDEPPPRARLLLWTGCGLVLVALAVAAAFTGAIERAARQALYGAQVRFATQTRQQEIVLAGPLPEAGRTPRVPPQRTRATLATPEPEAPLELFQDGRLTVCGPDEYRDHEALVHPALASGPTGRVLVLGGDGLALREVLRHPSVRSVLVVEPDPALPALVRDDPALAALSEHAFDDPRVRLVTGEPLEWLRGTGPAQTTAPDGPAGPADPGEPADPAEPTGPAGFDVIVSDLPGPGEGRGATYGSQEFYGLAAHRLLPHGRLAVRAGPVGPGLWSAEAGLRAAGLLTVPYEAATGPRHCPRSPETVQSFVLAGREQPELGLAADTPPPRSVTVDGLRASAGLLAARRPAELPAPHTLLG</sequence>
<protein>
    <submittedName>
        <fullName evidence="8">Polyamine aminopropyltransferase</fullName>
    </submittedName>
</protein>
<evidence type="ECO:0000313" key="8">
    <source>
        <dbReference type="EMBL" id="GAA2150102.1"/>
    </source>
</evidence>
<evidence type="ECO:0000256" key="6">
    <source>
        <dbReference type="SAM" id="Phobius"/>
    </source>
</evidence>
<evidence type="ECO:0000256" key="4">
    <source>
        <dbReference type="PROSITE-ProRule" id="PRU00354"/>
    </source>
</evidence>
<dbReference type="PROSITE" id="PS51006">
    <property type="entry name" value="PABS_2"/>
    <property type="match status" value="1"/>
</dbReference>
<gene>
    <name evidence="8" type="ORF">GCM10009760_44090</name>
</gene>
<dbReference type="SUPFAM" id="SSF103473">
    <property type="entry name" value="MFS general substrate transporter"/>
    <property type="match status" value="1"/>
</dbReference>
<comment type="caution">
    <text evidence="8">The sequence shown here is derived from an EMBL/GenBank/DDBJ whole genome shotgun (WGS) entry which is preliminary data.</text>
</comment>
<evidence type="ECO:0000256" key="1">
    <source>
        <dbReference type="ARBA" id="ARBA00007867"/>
    </source>
</evidence>
<keyword evidence="2 4" id="KW-0808">Transferase</keyword>
<dbReference type="RefSeq" id="WP_344467627.1">
    <property type="nucleotide sequence ID" value="NZ_BAAANT010000028.1"/>
</dbReference>
<evidence type="ECO:0000256" key="5">
    <source>
        <dbReference type="SAM" id="MobiDB-lite"/>
    </source>
</evidence>
<keyword evidence="6" id="KW-0472">Membrane</keyword>
<dbReference type="PANTHER" id="PTHR43317:SF1">
    <property type="entry name" value="THERMOSPERMINE SYNTHASE ACAULIS5"/>
    <property type="match status" value="1"/>
</dbReference>
<feature type="transmembrane region" description="Helical" evidence="6">
    <location>
        <begin position="103"/>
        <end position="129"/>
    </location>
</feature>